<dbReference type="InterPro" id="IPR036291">
    <property type="entry name" value="NAD(P)-bd_dom_sf"/>
</dbReference>
<comment type="similarity">
    <text evidence="1">Belongs to the short-chain dehydrogenases/reductases (SDR) family.</text>
</comment>
<proteinExistence type="inferred from homology"/>
<organism evidence="3 4">
    <name type="scientific">Catenuloplanes niger</name>
    <dbReference type="NCBI Taxonomy" id="587534"/>
    <lineage>
        <taxon>Bacteria</taxon>
        <taxon>Bacillati</taxon>
        <taxon>Actinomycetota</taxon>
        <taxon>Actinomycetes</taxon>
        <taxon>Micromonosporales</taxon>
        <taxon>Micromonosporaceae</taxon>
        <taxon>Catenuloplanes</taxon>
    </lineage>
</organism>
<dbReference type="FunFam" id="3.40.50.720:FF:000084">
    <property type="entry name" value="Short-chain dehydrogenase reductase"/>
    <property type="match status" value="1"/>
</dbReference>
<reference evidence="3 4" key="1">
    <citation type="submission" date="2023-07" db="EMBL/GenBank/DDBJ databases">
        <title>Sequencing the genomes of 1000 actinobacteria strains.</title>
        <authorList>
            <person name="Klenk H.-P."/>
        </authorList>
    </citation>
    <scope>NUCLEOTIDE SEQUENCE [LARGE SCALE GENOMIC DNA]</scope>
    <source>
        <strain evidence="3 4">DSM 44711</strain>
    </source>
</reference>
<protein>
    <submittedName>
        <fullName evidence="3">NAD(P)-dependent dehydrogenase (Short-subunit alcohol dehydrogenase family)</fullName>
    </submittedName>
</protein>
<comment type="caution">
    <text evidence="3">The sequence shown here is derived from an EMBL/GenBank/DDBJ whole genome shotgun (WGS) entry which is preliminary data.</text>
</comment>
<dbReference type="Gene3D" id="3.40.50.720">
    <property type="entry name" value="NAD(P)-binding Rossmann-like Domain"/>
    <property type="match status" value="1"/>
</dbReference>
<sequence length="269" mass="27854">MSTPHGNDIDGTVPANGPLTGRTALVTGGGRGIGAEISRGLARAGARVALLGNGLEHLTRLAGELPHDPIVVRADLSRPEAPEAALREVTDRFGRLDILVNNAGFGTFGPSDEVTPEMYDDFMAVNLRAPLLLAGQAARHMADHGGGSIVHISSGIGASGNTGWVLYSAAKGGMEAAARTLTAEWGPHNVRFNTVRPAVIRTSAAWPPPGWDEAAYLRSVPLRRMQEATDVADAVLFLAGDSARNISGAFVDVDGGWGAVKPSVVGADA</sequence>
<dbReference type="PANTHER" id="PTHR43639:SF1">
    <property type="entry name" value="SHORT-CHAIN DEHYDROGENASE_REDUCTASE FAMILY PROTEIN"/>
    <property type="match status" value="1"/>
</dbReference>
<dbReference type="AlphaFoldDB" id="A0AAE4CWZ1"/>
<evidence type="ECO:0000313" key="4">
    <source>
        <dbReference type="Proteomes" id="UP001183629"/>
    </source>
</evidence>
<evidence type="ECO:0000256" key="1">
    <source>
        <dbReference type="ARBA" id="ARBA00006484"/>
    </source>
</evidence>
<keyword evidence="2" id="KW-0560">Oxidoreductase</keyword>
<keyword evidence="4" id="KW-1185">Reference proteome</keyword>
<evidence type="ECO:0000256" key="2">
    <source>
        <dbReference type="ARBA" id="ARBA00023002"/>
    </source>
</evidence>
<dbReference type="InterPro" id="IPR002347">
    <property type="entry name" value="SDR_fam"/>
</dbReference>
<dbReference type="SUPFAM" id="SSF51735">
    <property type="entry name" value="NAD(P)-binding Rossmann-fold domains"/>
    <property type="match status" value="1"/>
</dbReference>
<name>A0AAE4CWZ1_9ACTN</name>
<dbReference type="GO" id="GO:0016491">
    <property type="term" value="F:oxidoreductase activity"/>
    <property type="evidence" value="ECO:0007669"/>
    <property type="project" value="UniProtKB-KW"/>
</dbReference>
<dbReference type="Proteomes" id="UP001183629">
    <property type="component" value="Unassembled WGS sequence"/>
</dbReference>
<dbReference type="PANTHER" id="PTHR43639">
    <property type="entry name" value="OXIDOREDUCTASE, SHORT-CHAIN DEHYDROGENASE/REDUCTASE FAMILY (AFU_ORTHOLOGUE AFUA_5G02870)"/>
    <property type="match status" value="1"/>
</dbReference>
<gene>
    <name evidence="3" type="ORF">J2S44_007950</name>
</gene>
<dbReference type="RefSeq" id="WP_310428220.1">
    <property type="nucleotide sequence ID" value="NZ_JAVDYC010000001.1"/>
</dbReference>
<dbReference type="PRINTS" id="PR00081">
    <property type="entry name" value="GDHRDH"/>
</dbReference>
<evidence type="ECO:0000313" key="3">
    <source>
        <dbReference type="EMBL" id="MDR7327700.1"/>
    </source>
</evidence>
<dbReference type="CDD" id="cd05233">
    <property type="entry name" value="SDR_c"/>
    <property type="match status" value="1"/>
</dbReference>
<dbReference type="PRINTS" id="PR00080">
    <property type="entry name" value="SDRFAMILY"/>
</dbReference>
<dbReference type="EMBL" id="JAVDYC010000001">
    <property type="protein sequence ID" value="MDR7327700.1"/>
    <property type="molecule type" value="Genomic_DNA"/>
</dbReference>
<accession>A0AAE4CWZ1</accession>
<dbReference type="Pfam" id="PF13561">
    <property type="entry name" value="adh_short_C2"/>
    <property type="match status" value="1"/>
</dbReference>